<reference evidence="11" key="2">
    <citation type="submission" date="2021-01" db="UniProtKB">
        <authorList>
            <consortium name="EnsemblMetazoa"/>
        </authorList>
    </citation>
    <scope>IDENTIFICATION</scope>
</reference>
<dbReference type="InterPro" id="IPR036388">
    <property type="entry name" value="WH-like_DNA-bd_sf"/>
</dbReference>
<evidence type="ECO:0000256" key="6">
    <source>
        <dbReference type="ARBA" id="ARBA00022927"/>
    </source>
</evidence>
<evidence type="ECO:0000259" key="10">
    <source>
        <dbReference type="PROSITE" id="PS51495"/>
    </source>
</evidence>
<dbReference type="Pfam" id="PF11605">
    <property type="entry name" value="Vps36_ESCRT-II"/>
    <property type="match status" value="1"/>
</dbReference>
<dbReference type="GeneID" id="582338"/>
<dbReference type="SUPFAM" id="SSF50729">
    <property type="entry name" value="PH domain-like"/>
    <property type="match status" value="1"/>
</dbReference>
<accession>A0A7M7NM45</accession>
<dbReference type="InterPro" id="IPR011993">
    <property type="entry name" value="PH-like_dom_sf"/>
</dbReference>
<feature type="domain" description="GLUE N-terminal" evidence="10">
    <location>
        <begin position="1"/>
        <end position="136"/>
    </location>
</feature>
<dbReference type="FunFam" id="2.30.29.30:FF:000929">
    <property type="entry name" value="Predicted protein"/>
    <property type="match status" value="1"/>
</dbReference>
<evidence type="ECO:0000256" key="1">
    <source>
        <dbReference type="ARBA" id="ARBA00009697"/>
    </source>
</evidence>
<dbReference type="InParanoid" id="A0A7M7NM45"/>
<name>A0A7M7NM45_STRPU</name>
<dbReference type="Proteomes" id="UP000007110">
    <property type="component" value="Unassembled WGS sequence"/>
</dbReference>
<sequence>MDRFEWTNDALMPREALVKQQHGVRLYDGNQKTQFDHGIAVLTTHRLMWKDMQGRGVLAFHLSLVIYVEKFPDPKGKGMVVVHLNAAPPNKNPGPVMSSQNTYIKLGCKEGGEEQFFACLTEQLSRKLWQFVPASQQAKPTAQPRSIHKGIVGIERKLEEKRKETDTNIDKAFEDLGELMKKAKDMVDLTKTIANKIKDKQGEITEDETVKFKSYLLSLGIANPVTRETHGSGLKYHEELAKQLSEALIAPVEESGGMMAITDVYCRINRARGMELLSPDDLIDACQQFERLRLPLRLRRFTSGVLVLESLSKGEEAAIEQTAELIVEKASLSADELAQIAGVSVMLAKGRLLAAEEVGKACRDESVEGLRFFPNLFLNPPSR</sequence>
<dbReference type="GO" id="GO:0000814">
    <property type="term" value="C:ESCRT II complex"/>
    <property type="evidence" value="ECO:0000318"/>
    <property type="project" value="GO_Central"/>
</dbReference>
<dbReference type="OrthoDB" id="271448at2759"/>
<dbReference type="SUPFAM" id="SSF46785">
    <property type="entry name" value="Winged helix' DNA-binding domain"/>
    <property type="match status" value="2"/>
</dbReference>
<comment type="subcellular location">
    <subcellularLocation>
        <location evidence="9">Cytoplasm</location>
    </subcellularLocation>
    <subcellularLocation>
        <location evidence="9">Endosome</location>
    </subcellularLocation>
</comment>
<proteinExistence type="inferred from homology"/>
<keyword evidence="5 9" id="KW-0967">Endosome</keyword>
<keyword evidence="4 9" id="KW-0963">Cytoplasm</keyword>
<organism evidence="11 12">
    <name type="scientific">Strongylocentrotus purpuratus</name>
    <name type="common">Purple sea urchin</name>
    <dbReference type="NCBI Taxonomy" id="7668"/>
    <lineage>
        <taxon>Eukaryota</taxon>
        <taxon>Metazoa</taxon>
        <taxon>Echinodermata</taxon>
        <taxon>Eleutherozoa</taxon>
        <taxon>Echinozoa</taxon>
        <taxon>Echinoidea</taxon>
        <taxon>Euechinoidea</taxon>
        <taxon>Echinacea</taxon>
        <taxon>Camarodonta</taxon>
        <taxon>Echinidea</taxon>
        <taxon>Strongylocentrotidae</taxon>
        <taxon>Strongylocentrotus</taxon>
    </lineage>
</organism>
<comment type="function">
    <text evidence="9">Component of the ESCRT-II complex (endosomal sorting complex required for transport II), which is required for multivesicular body (MVB) formation and sorting of endosomal cargo proteins into MVBs.</text>
</comment>
<protein>
    <recommendedName>
        <fullName evidence="2 9">Vacuolar protein-sorting-associated protein 36</fullName>
    </recommendedName>
    <alternativeName>
        <fullName evidence="8 9">ESCRT-II complex subunit VPS36</fullName>
    </alternativeName>
</protein>
<reference evidence="12" key="1">
    <citation type="submission" date="2015-02" db="EMBL/GenBank/DDBJ databases">
        <title>Genome sequencing for Strongylocentrotus purpuratus.</title>
        <authorList>
            <person name="Murali S."/>
            <person name="Liu Y."/>
            <person name="Vee V."/>
            <person name="English A."/>
            <person name="Wang M."/>
            <person name="Skinner E."/>
            <person name="Han Y."/>
            <person name="Muzny D.M."/>
            <person name="Worley K.C."/>
            <person name="Gibbs R.A."/>
        </authorList>
    </citation>
    <scope>NUCLEOTIDE SEQUENCE</scope>
</reference>
<dbReference type="PANTHER" id="PTHR13128">
    <property type="entry name" value="VACUOLAR PROTEIN-SORTING-ASSOCIATED PROTEIN 36"/>
    <property type="match status" value="1"/>
</dbReference>
<evidence type="ECO:0000256" key="2">
    <source>
        <dbReference type="ARBA" id="ARBA00017953"/>
    </source>
</evidence>
<dbReference type="OMA" id="TLNARVW"/>
<keyword evidence="3 9" id="KW-0813">Transport</keyword>
<evidence type="ECO:0000256" key="5">
    <source>
        <dbReference type="ARBA" id="ARBA00022753"/>
    </source>
</evidence>
<evidence type="ECO:0000313" key="11">
    <source>
        <dbReference type="EnsemblMetazoa" id="XP_030836780"/>
    </source>
</evidence>
<dbReference type="KEGG" id="spu:582338"/>
<dbReference type="AlphaFoldDB" id="A0A7M7NM45"/>
<dbReference type="InterPro" id="IPR037855">
    <property type="entry name" value="Vps36"/>
</dbReference>
<dbReference type="GO" id="GO:0043130">
    <property type="term" value="F:ubiquitin binding"/>
    <property type="evidence" value="ECO:0000318"/>
    <property type="project" value="GO_Central"/>
</dbReference>
<evidence type="ECO:0000256" key="4">
    <source>
        <dbReference type="ARBA" id="ARBA00022490"/>
    </source>
</evidence>
<dbReference type="RefSeq" id="XP_030836780.1">
    <property type="nucleotide sequence ID" value="XM_030980920.1"/>
</dbReference>
<evidence type="ECO:0000256" key="8">
    <source>
        <dbReference type="ARBA" id="ARBA00030114"/>
    </source>
</evidence>
<evidence type="ECO:0000256" key="3">
    <source>
        <dbReference type="ARBA" id="ARBA00022448"/>
    </source>
</evidence>
<dbReference type="InterPro" id="IPR021648">
    <property type="entry name" value="GLUE_dom"/>
</dbReference>
<dbReference type="EnsemblMetazoa" id="XM_030980920">
    <property type="protein sequence ID" value="XP_030836780"/>
    <property type="gene ID" value="LOC582338"/>
</dbReference>
<dbReference type="Gene3D" id="6.10.140.260">
    <property type="match status" value="1"/>
</dbReference>
<evidence type="ECO:0000256" key="9">
    <source>
        <dbReference type="RuleBase" id="RU367095"/>
    </source>
</evidence>
<evidence type="ECO:0000313" key="12">
    <source>
        <dbReference type="Proteomes" id="UP000007110"/>
    </source>
</evidence>
<dbReference type="Gene3D" id="2.30.29.30">
    <property type="entry name" value="Pleckstrin-homology domain (PH domain)/Phosphotyrosine-binding domain (PTB)"/>
    <property type="match status" value="1"/>
</dbReference>
<dbReference type="FunFam" id="1.10.10.10:FF:000165">
    <property type="entry name" value="Vacuolar protein sorting protein (Vps36)"/>
    <property type="match status" value="1"/>
</dbReference>
<dbReference type="InterPro" id="IPR040608">
    <property type="entry name" value="Snf8/Vps36"/>
</dbReference>
<dbReference type="PANTHER" id="PTHR13128:SF12">
    <property type="entry name" value="VACUOLAR PROTEIN-SORTING-ASSOCIATED PROTEIN 36"/>
    <property type="match status" value="1"/>
</dbReference>
<keyword evidence="7" id="KW-0175">Coiled coil</keyword>
<dbReference type="InterPro" id="IPR036390">
    <property type="entry name" value="WH_DNA-bd_sf"/>
</dbReference>
<dbReference type="Pfam" id="PF04157">
    <property type="entry name" value="EAP30"/>
    <property type="match status" value="1"/>
</dbReference>
<dbReference type="PROSITE" id="PS51495">
    <property type="entry name" value="GLUE"/>
    <property type="match status" value="1"/>
</dbReference>
<comment type="subunit">
    <text evidence="9">Component of the endosomal sorting complex required for transport II (ESCRT-II).</text>
</comment>
<evidence type="ECO:0000256" key="7">
    <source>
        <dbReference type="ARBA" id="ARBA00023054"/>
    </source>
</evidence>
<dbReference type="GO" id="GO:0032266">
    <property type="term" value="F:phosphatidylinositol-3-phosphate binding"/>
    <property type="evidence" value="ECO:0007669"/>
    <property type="project" value="UniProtKB-UniRule"/>
</dbReference>
<dbReference type="GO" id="GO:0031902">
    <property type="term" value="C:late endosome membrane"/>
    <property type="evidence" value="ECO:0000318"/>
    <property type="project" value="GO_Central"/>
</dbReference>
<comment type="similarity">
    <text evidence="1 9">Belongs to the VPS36 family.</text>
</comment>
<dbReference type="FunFam" id="1.10.10.10:FF:000170">
    <property type="entry name" value="Vacuolar protein-sorting-associated protein 36"/>
    <property type="match status" value="1"/>
</dbReference>
<dbReference type="FunCoup" id="A0A7M7NM45">
    <property type="interactions" value="1950"/>
</dbReference>
<keyword evidence="6 9" id="KW-0653">Protein transport</keyword>
<dbReference type="GO" id="GO:0043328">
    <property type="term" value="P:protein transport to vacuole involved in ubiquitin-dependent protein catabolic process via the multivesicular body sorting pathway"/>
    <property type="evidence" value="ECO:0000318"/>
    <property type="project" value="GO_Central"/>
</dbReference>
<keyword evidence="12" id="KW-1185">Reference proteome</keyword>
<dbReference type="Gene3D" id="1.10.10.10">
    <property type="entry name" value="Winged helix-like DNA-binding domain superfamily/Winged helix DNA-binding domain"/>
    <property type="match status" value="2"/>
</dbReference>